<keyword evidence="3" id="KW-0378">Hydrolase</keyword>
<evidence type="ECO:0000313" key="8">
    <source>
        <dbReference type="Proteomes" id="UP000027987"/>
    </source>
</evidence>
<dbReference type="InterPro" id="IPR006315">
    <property type="entry name" value="OM_autotransptr_brl_dom"/>
</dbReference>
<evidence type="ECO:0000256" key="1">
    <source>
        <dbReference type="ARBA" id="ARBA00008668"/>
    </source>
</evidence>
<reference evidence="7 8" key="1">
    <citation type="submission" date="2014-07" db="EMBL/GenBank/DDBJ databases">
        <title>Complete Genome Sequence of Dyella japonica Strain A8 Isolated from Malaysian Tropical Soil.</title>
        <authorList>
            <person name="Hui R.K.H."/>
            <person name="Chen J.-W."/>
            <person name="Chan K.-G."/>
            <person name="Leung F.C.C."/>
        </authorList>
    </citation>
    <scope>NUCLEOTIDE SEQUENCE [LARGE SCALE GENOMIC DNA]</scope>
    <source>
        <strain evidence="7 8">A8</strain>
    </source>
</reference>
<dbReference type="PIRSF" id="PIRSF037375">
    <property type="entry name" value="Autotrns_EstA"/>
    <property type="match status" value="1"/>
</dbReference>
<dbReference type="InterPro" id="IPR036709">
    <property type="entry name" value="Autotransporte_beta_dom_sf"/>
</dbReference>
<sequence length="674" mass="69645">MPRTRTIAGAIAAALLISSPAFAANSQFDSVVVFGDSLSDAGNISLATNPALQPPWEFTTNPGAVAVQNVAGHYGYNLTASLAGGTDYAWGGAGVLTNSPGTPAAVPTITTQVNAYLAAGKFDSKALYSMWGGANDIFYAATAAGAGATAQQLIQQNVAAQIAQLQAAGVPAAVIAAQTPVITQAVTAAVTQQVLAAAGVSSFMTADQATASIAAAAQQEVKLIGQLQAAGAKNILVFNLPNIGLTPDGREQGASGASALTSLSLVYNGTLSTGLGQLGKGIIPVDTFSLLNEAIANPGAYGFTNVTNEACGVGSSSVQCGPAGSGAPYTYAAGANQTYLFADGVHPSTAADAMLGQYVVSILNAPGYASLLAEAPLASIQAQNRAIRNQMLADGQGSDTRVFASVDYGDQRFDGTSSSPRTKSNNVNLTFGADVRFNDNWSGGVAMNVGQHNADYSGGGGYKLQDVSGLGYLNWHQGGAYVGGYVDFGQDNFSDIERKIQLGNMLRTETAKADGNHVGAGITGGYWFDMGTLRTGPFATVEWQTIKVNAFNEASSDSTAMWFGSQQRDSQLSTLGWRLEGHWQAGSTMLSPYAELAWNHDSKADPREVTAGLNNMQGSFALVGFTPDKSWGTGDLGVSAQFTQALSGWFGYSGRFGDNSQKYNSVNLGMKYAF</sequence>
<evidence type="ECO:0000256" key="2">
    <source>
        <dbReference type="ARBA" id="ARBA00022729"/>
    </source>
</evidence>
<evidence type="ECO:0000256" key="5">
    <source>
        <dbReference type="SAM" id="SignalP"/>
    </source>
</evidence>
<dbReference type="NCBIfam" id="TIGR01414">
    <property type="entry name" value="autotrans_barl"/>
    <property type="match status" value="1"/>
</dbReference>
<dbReference type="GO" id="GO:0019867">
    <property type="term" value="C:outer membrane"/>
    <property type="evidence" value="ECO:0007669"/>
    <property type="project" value="InterPro"/>
</dbReference>
<dbReference type="PROSITE" id="PS51208">
    <property type="entry name" value="AUTOTRANSPORTER"/>
    <property type="match status" value="1"/>
</dbReference>
<keyword evidence="2 5" id="KW-0732">Signal</keyword>
<accession>A0A075JWI4</accession>
<keyword evidence="8" id="KW-1185">Reference proteome</keyword>
<proteinExistence type="inferred from homology"/>
<dbReference type="GO" id="GO:0016298">
    <property type="term" value="F:lipase activity"/>
    <property type="evidence" value="ECO:0007669"/>
    <property type="project" value="InterPro"/>
</dbReference>
<dbReference type="HOGENOM" id="CLU_023098_3_0_6"/>
<dbReference type="Pfam" id="PF00657">
    <property type="entry name" value="Lipase_GDSL"/>
    <property type="match status" value="1"/>
</dbReference>
<dbReference type="EMBL" id="CP008884">
    <property type="protein sequence ID" value="AIF46244.1"/>
    <property type="molecule type" value="Genomic_DNA"/>
</dbReference>
<name>A0A075JWI4_9GAMM</name>
<feature type="active site" evidence="4">
    <location>
        <position position="346"/>
    </location>
</feature>
<dbReference type="InterPro" id="IPR005546">
    <property type="entry name" value="Autotransporte_beta"/>
</dbReference>
<dbReference type="Gene3D" id="2.40.128.130">
    <property type="entry name" value="Autotransporter beta-domain"/>
    <property type="match status" value="1"/>
</dbReference>
<evidence type="ECO:0000259" key="6">
    <source>
        <dbReference type="PROSITE" id="PS51208"/>
    </source>
</evidence>
<dbReference type="PATRIC" id="fig|1217721.7.peg.582"/>
<dbReference type="SUPFAM" id="SSF103515">
    <property type="entry name" value="Autotransporter"/>
    <property type="match status" value="1"/>
</dbReference>
<dbReference type="Pfam" id="PF03797">
    <property type="entry name" value="Autotransporter"/>
    <property type="match status" value="1"/>
</dbReference>
<dbReference type="PANTHER" id="PTHR45648:SF22">
    <property type="entry name" value="GDSL LIPASE_ACYLHYDROLASE FAMILY PROTEIN (AFU_ORTHOLOGUE AFUA_4G14700)"/>
    <property type="match status" value="1"/>
</dbReference>
<dbReference type="CDD" id="cd01847">
    <property type="entry name" value="Triacylglycerol_lipase_like"/>
    <property type="match status" value="1"/>
</dbReference>
<dbReference type="KEGG" id="dja:HY57_02730"/>
<dbReference type="InterPro" id="IPR008265">
    <property type="entry name" value="Lipase_GDSL_AS"/>
</dbReference>
<feature type="chain" id="PRO_5001706575" evidence="5">
    <location>
        <begin position="24"/>
        <end position="674"/>
    </location>
</feature>
<dbReference type="Proteomes" id="UP000027987">
    <property type="component" value="Chromosome"/>
</dbReference>
<evidence type="ECO:0000313" key="7">
    <source>
        <dbReference type="EMBL" id="AIF46244.1"/>
    </source>
</evidence>
<feature type="active site" description="Nucleophile" evidence="4">
    <location>
        <position position="37"/>
    </location>
</feature>
<dbReference type="InterPro" id="IPR001087">
    <property type="entry name" value="GDSL"/>
</dbReference>
<dbReference type="STRING" id="1217721.HY57_02730"/>
<dbReference type="SMART" id="SM00869">
    <property type="entry name" value="Autotransporter"/>
    <property type="match status" value="1"/>
</dbReference>
<organism evidence="7 8">
    <name type="scientific">Dyella japonica A8</name>
    <dbReference type="NCBI Taxonomy" id="1217721"/>
    <lineage>
        <taxon>Bacteria</taxon>
        <taxon>Pseudomonadati</taxon>
        <taxon>Pseudomonadota</taxon>
        <taxon>Gammaproteobacteria</taxon>
        <taxon>Lysobacterales</taxon>
        <taxon>Rhodanobacteraceae</taxon>
        <taxon>Dyella</taxon>
    </lineage>
</organism>
<feature type="signal peptide" evidence="5">
    <location>
        <begin position="1"/>
        <end position="23"/>
    </location>
</feature>
<comment type="similarity">
    <text evidence="1">Belongs to the 'GDSL' lipolytic enzyme family.</text>
</comment>
<dbReference type="InterPro" id="IPR051058">
    <property type="entry name" value="GDSL_Est/Lipase"/>
</dbReference>
<dbReference type="InterPro" id="IPR036514">
    <property type="entry name" value="SGNH_hydro_sf"/>
</dbReference>
<dbReference type="Gene3D" id="3.40.50.1110">
    <property type="entry name" value="SGNH hydrolase"/>
    <property type="match status" value="2"/>
</dbReference>
<gene>
    <name evidence="7" type="ORF">HY57_02730</name>
</gene>
<evidence type="ECO:0000256" key="4">
    <source>
        <dbReference type="PIRSR" id="PIRSR037375-1"/>
    </source>
</evidence>
<dbReference type="PROSITE" id="PS01098">
    <property type="entry name" value="LIPASE_GDSL_SER"/>
    <property type="match status" value="1"/>
</dbReference>
<feature type="active site" evidence="4">
    <location>
        <position position="343"/>
    </location>
</feature>
<dbReference type="GO" id="GO:0006629">
    <property type="term" value="P:lipid metabolic process"/>
    <property type="evidence" value="ECO:0007669"/>
    <property type="project" value="InterPro"/>
</dbReference>
<dbReference type="RefSeq" id="WP_019463953.1">
    <property type="nucleotide sequence ID" value="NZ_ALOY01000096.1"/>
</dbReference>
<dbReference type="OrthoDB" id="5292073at2"/>
<dbReference type="PANTHER" id="PTHR45648">
    <property type="entry name" value="GDSL LIPASE/ACYLHYDROLASE FAMILY PROTEIN (AFU_ORTHOLOGUE AFUA_4G14700)"/>
    <property type="match status" value="1"/>
</dbReference>
<feature type="domain" description="Autotransporter" evidence="6">
    <location>
        <begin position="395"/>
        <end position="674"/>
    </location>
</feature>
<evidence type="ECO:0000256" key="3">
    <source>
        <dbReference type="ARBA" id="ARBA00022801"/>
    </source>
</evidence>
<protein>
    <submittedName>
        <fullName evidence="7">Transporter</fullName>
    </submittedName>
</protein>
<dbReference type="InterPro" id="IPR017186">
    <property type="entry name" value="Lipase_autotranspt_EstA"/>
</dbReference>
<dbReference type="AlphaFoldDB" id="A0A075JWI4"/>